<dbReference type="InterPro" id="IPR021109">
    <property type="entry name" value="Peptidase_aspartic_dom_sf"/>
</dbReference>
<feature type="non-terminal residue" evidence="1">
    <location>
        <position position="409"/>
    </location>
</feature>
<dbReference type="EMBL" id="BDDD01001416">
    <property type="protein sequence ID" value="GAV75780.1"/>
    <property type="molecule type" value="Genomic_DNA"/>
</dbReference>
<reference evidence="2" key="1">
    <citation type="submission" date="2016-04" db="EMBL/GenBank/DDBJ databases">
        <title>Cephalotus genome sequencing.</title>
        <authorList>
            <person name="Fukushima K."/>
            <person name="Hasebe M."/>
            <person name="Fang X."/>
        </authorList>
    </citation>
    <scope>NUCLEOTIDE SEQUENCE [LARGE SCALE GENOMIC DNA]</scope>
    <source>
        <strain evidence="2">cv. St1</strain>
    </source>
</reference>
<proteinExistence type="predicted"/>
<sequence>FHESWERLKDLIRKCPHHAIPKWQLVQCFYDALTAQNRQMVDASCGGTFMHKSEDEAWQLFESLSENSLHHLSRVESSATGTQKKGGIYEVSQFETIKAKVDILSQKLDKVLTIGTLPTQSNQTSIAQEACTLCASPIHYMSDCPLAVHNPEFIQEQAQAIQGFQQPGNDPYSNTYNPGWRNHPNFLWKQPNTSQNPPYRQDNSFTYLTANRMDEMMELFKQVQINLPLLDAIRQVPAYAKFLKDLCTTKRKLKTYIPKMVHLTEQVSAVLSNKFPPKLKYPGAPLISCKIGNLLIDRALLDLGASVNILPSSVYDHFGFGELKPVEVTLQLADRSLKILKGFIEDVLVKVDELYFPVDLVLDMEIHANGKPQSIILGRPFLATANACINCRSGAMDISFGNKKLRLNI</sequence>
<protein>
    <recommendedName>
        <fullName evidence="3">Gag-asp_proteas domain-containing protein</fullName>
    </recommendedName>
</protein>
<evidence type="ECO:0000313" key="1">
    <source>
        <dbReference type="EMBL" id="GAV75780.1"/>
    </source>
</evidence>
<dbReference type="CDD" id="cd00303">
    <property type="entry name" value="retropepsin_like"/>
    <property type="match status" value="1"/>
</dbReference>
<evidence type="ECO:0008006" key="3">
    <source>
        <dbReference type="Google" id="ProtNLM"/>
    </source>
</evidence>
<dbReference type="Proteomes" id="UP000187406">
    <property type="component" value="Unassembled WGS sequence"/>
</dbReference>
<feature type="non-terminal residue" evidence="1">
    <location>
        <position position="1"/>
    </location>
</feature>
<dbReference type="AlphaFoldDB" id="A0A1Q3C6E1"/>
<dbReference type="OrthoDB" id="778454at2759"/>
<dbReference type="Gene3D" id="2.40.70.10">
    <property type="entry name" value="Acid Proteases"/>
    <property type="match status" value="1"/>
</dbReference>
<dbReference type="PANTHER" id="PTHR33067:SF32">
    <property type="entry name" value="ASPARTIC PEPTIDASE DDI1-TYPE DOMAIN-CONTAINING PROTEIN"/>
    <property type="match status" value="1"/>
</dbReference>
<comment type="caution">
    <text evidence="1">The sequence shown here is derived from an EMBL/GenBank/DDBJ whole genome shotgun (WGS) entry which is preliminary data.</text>
</comment>
<keyword evidence="2" id="KW-1185">Reference proteome</keyword>
<dbReference type="SUPFAM" id="SSF50630">
    <property type="entry name" value="Acid proteases"/>
    <property type="match status" value="1"/>
</dbReference>
<dbReference type="InParanoid" id="A0A1Q3C6E1"/>
<accession>A0A1Q3C6E1</accession>
<organism evidence="1 2">
    <name type="scientific">Cephalotus follicularis</name>
    <name type="common">Albany pitcher plant</name>
    <dbReference type="NCBI Taxonomy" id="3775"/>
    <lineage>
        <taxon>Eukaryota</taxon>
        <taxon>Viridiplantae</taxon>
        <taxon>Streptophyta</taxon>
        <taxon>Embryophyta</taxon>
        <taxon>Tracheophyta</taxon>
        <taxon>Spermatophyta</taxon>
        <taxon>Magnoliopsida</taxon>
        <taxon>eudicotyledons</taxon>
        <taxon>Gunneridae</taxon>
        <taxon>Pentapetalae</taxon>
        <taxon>rosids</taxon>
        <taxon>fabids</taxon>
        <taxon>Oxalidales</taxon>
        <taxon>Cephalotaceae</taxon>
        <taxon>Cephalotus</taxon>
    </lineage>
</organism>
<name>A0A1Q3C6E1_CEPFO</name>
<dbReference type="PANTHER" id="PTHR33067">
    <property type="entry name" value="RNA-DIRECTED DNA POLYMERASE-RELATED"/>
    <property type="match status" value="1"/>
</dbReference>
<evidence type="ECO:0000313" key="2">
    <source>
        <dbReference type="Proteomes" id="UP000187406"/>
    </source>
</evidence>
<gene>
    <name evidence="1" type="ORF">CFOL_v3_19256</name>
</gene>